<comment type="subcellular location">
    <subcellularLocation>
        <location evidence="1">Secreted</location>
    </subcellularLocation>
</comment>
<dbReference type="EMBL" id="JAFITR010000071">
    <property type="protein sequence ID" value="MBN4067140.1"/>
    <property type="molecule type" value="Genomic_DNA"/>
</dbReference>
<comment type="caution">
    <text evidence="4">The sequence shown here is derived from an EMBL/GenBank/DDBJ whole genome shotgun (WGS) entry which is preliminary data.</text>
</comment>
<evidence type="ECO:0000256" key="1">
    <source>
        <dbReference type="ARBA" id="ARBA00004613"/>
    </source>
</evidence>
<sequence>MVKSSSLLLVLMYHRVYGRGKHENPSDLFSRHLAFIKERFPVKLPGEPLEQGKLNVCPTFDDGYCDFYFNVFPLLKELSLKAVLALPVKYIAESTDLSPAVRMDFRYVQAMDEGFYQKRVPFCTWQEIREMVGSGLIEVASHSFSHVDCSKSSVNLQQELVCSKQIIEDNIDRKVETFVYPFGKTNRTLEHTVARHYRYGIRIGGACNMGWHQLPRSLCRVSGDRMEKPNSPFTFKQLWKPILKGYLRRFI</sequence>
<evidence type="ECO:0000259" key="3">
    <source>
        <dbReference type="PROSITE" id="PS51677"/>
    </source>
</evidence>
<dbReference type="SUPFAM" id="SSF88713">
    <property type="entry name" value="Glycoside hydrolase/deacetylase"/>
    <property type="match status" value="1"/>
</dbReference>
<evidence type="ECO:0000256" key="2">
    <source>
        <dbReference type="ARBA" id="ARBA00022729"/>
    </source>
</evidence>
<keyword evidence="5" id="KW-1185">Reference proteome</keyword>
<protein>
    <submittedName>
        <fullName evidence="4">Polysaccharide deacetylase family protein</fullName>
    </submittedName>
</protein>
<accession>A0ABS3ARZ3</accession>
<dbReference type="InterPro" id="IPR051398">
    <property type="entry name" value="Polysacch_Deacetylase"/>
</dbReference>
<evidence type="ECO:0000313" key="4">
    <source>
        <dbReference type="EMBL" id="MBN4067140.1"/>
    </source>
</evidence>
<proteinExistence type="predicted"/>
<dbReference type="Pfam" id="PF01522">
    <property type="entry name" value="Polysacc_deac_1"/>
    <property type="match status" value="1"/>
</dbReference>
<evidence type="ECO:0000313" key="5">
    <source>
        <dbReference type="Proteomes" id="UP000722121"/>
    </source>
</evidence>
<dbReference type="PROSITE" id="PS51677">
    <property type="entry name" value="NODB"/>
    <property type="match status" value="1"/>
</dbReference>
<dbReference type="InterPro" id="IPR011330">
    <property type="entry name" value="Glyco_hydro/deAcase_b/a-brl"/>
</dbReference>
<feature type="domain" description="NodB homology" evidence="3">
    <location>
        <begin position="54"/>
        <end position="251"/>
    </location>
</feature>
<gene>
    <name evidence="4" type="ORF">JYU14_03550</name>
</gene>
<organism evidence="4 5">
    <name type="scientific">Simkania negevensis</name>
    <dbReference type="NCBI Taxonomy" id="83561"/>
    <lineage>
        <taxon>Bacteria</taxon>
        <taxon>Pseudomonadati</taxon>
        <taxon>Chlamydiota</taxon>
        <taxon>Chlamydiia</taxon>
        <taxon>Parachlamydiales</taxon>
        <taxon>Simkaniaceae</taxon>
        <taxon>Simkania</taxon>
    </lineage>
</organism>
<dbReference type="CDD" id="cd10918">
    <property type="entry name" value="CE4_NodB_like_5s_6s"/>
    <property type="match status" value="1"/>
</dbReference>
<dbReference type="PANTHER" id="PTHR34216">
    <property type="match status" value="1"/>
</dbReference>
<dbReference type="Proteomes" id="UP000722121">
    <property type="component" value="Unassembled WGS sequence"/>
</dbReference>
<dbReference type="Gene3D" id="3.20.20.370">
    <property type="entry name" value="Glycoside hydrolase/deacetylase"/>
    <property type="match status" value="1"/>
</dbReference>
<dbReference type="InterPro" id="IPR002509">
    <property type="entry name" value="NODB_dom"/>
</dbReference>
<dbReference type="PANTHER" id="PTHR34216:SF3">
    <property type="entry name" value="POLY-BETA-1,6-N-ACETYL-D-GLUCOSAMINE N-DEACETYLASE"/>
    <property type="match status" value="1"/>
</dbReference>
<name>A0ABS3ARZ3_9BACT</name>
<keyword evidence="2" id="KW-0732">Signal</keyword>
<reference evidence="4 5" key="1">
    <citation type="submission" date="2021-02" db="EMBL/GenBank/DDBJ databases">
        <title>Activity-based single-cell genomes from oceanic crustal fluid captures similar information to metagenomic and metatranscriptomic surveys with orders of magnitude less sampling.</title>
        <authorList>
            <person name="D'Angelo T.S."/>
            <person name="Orcutt B.N."/>
        </authorList>
    </citation>
    <scope>NUCLEOTIDE SEQUENCE [LARGE SCALE GENOMIC DNA]</scope>
    <source>
        <strain evidence="4">AH-315-G07</strain>
    </source>
</reference>